<dbReference type="OrthoDB" id="5499754at2"/>
<evidence type="ECO:0000313" key="3">
    <source>
        <dbReference type="EMBL" id="SMC29833.1"/>
    </source>
</evidence>
<dbReference type="Gene3D" id="3.40.50.720">
    <property type="entry name" value="NAD(P)-binding Rossmann-like Domain"/>
    <property type="match status" value="1"/>
</dbReference>
<name>A0A1W1Y0Z2_9NEIS</name>
<reference evidence="3 4" key="1">
    <citation type="submission" date="2017-04" db="EMBL/GenBank/DDBJ databases">
        <authorList>
            <person name="Afonso C.L."/>
            <person name="Miller P.J."/>
            <person name="Scott M.A."/>
            <person name="Spackman E."/>
            <person name="Goraichik I."/>
            <person name="Dimitrov K.M."/>
            <person name="Suarez D.L."/>
            <person name="Swayne D.E."/>
        </authorList>
    </citation>
    <scope>NUCLEOTIDE SEQUENCE [LARGE SCALE GENOMIC DNA]</scope>
    <source>
        <strain evidence="3 4">DSM 23236</strain>
    </source>
</reference>
<sequence>MNITLIGYGNMGSAIAKRALAAGHQVTLAGQDAAKAQAAAQAVGSGWATVATAVASADLVILATPFGAAEAVVRAAGGLAGKVVIDISNPVTADFSGLAIGHTTSAAEEIQRLAPQAAVVKAFNTVFAQMFDGSAEVGGRPLQVFTASDDAAARQQVGDFITSLGYAAVDAGPLRNARLLEPLGMLNITFGYHLGRGTGIAPAWLAR</sequence>
<dbReference type="InterPro" id="IPR036291">
    <property type="entry name" value="NAD(P)-bd_dom_sf"/>
</dbReference>
<dbReference type="SUPFAM" id="SSF51735">
    <property type="entry name" value="NAD(P)-binding Rossmann-fold domains"/>
    <property type="match status" value="1"/>
</dbReference>
<feature type="domain" description="Pyrroline-5-carboxylate reductase catalytic N-terminal" evidence="2">
    <location>
        <begin position="3"/>
        <end position="90"/>
    </location>
</feature>
<gene>
    <name evidence="3" type="ORF">SAMN02745857_04174</name>
</gene>
<dbReference type="EMBL" id="FWXD01000046">
    <property type="protein sequence ID" value="SMC29833.1"/>
    <property type="molecule type" value="Genomic_DNA"/>
</dbReference>
<dbReference type="Pfam" id="PF03807">
    <property type="entry name" value="F420_oxidored"/>
    <property type="match status" value="1"/>
</dbReference>
<proteinExistence type="predicted"/>
<protein>
    <recommendedName>
        <fullName evidence="2">Pyrroline-5-carboxylate reductase catalytic N-terminal domain-containing protein</fullName>
    </recommendedName>
</protein>
<evidence type="ECO:0000313" key="4">
    <source>
        <dbReference type="Proteomes" id="UP000192761"/>
    </source>
</evidence>
<dbReference type="Proteomes" id="UP000192761">
    <property type="component" value="Unassembled WGS sequence"/>
</dbReference>
<dbReference type="GO" id="GO:0016491">
    <property type="term" value="F:oxidoreductase activity"/>
    <property type="evidence" value="ECO:0007669"/>
    <property type="project" value="UniProtKB-KW"/>
</dbReference>
<keyword evidence="1" id="KW-0560">Oxidoreductase</keyword>
<dbReference type="STRING" id="1121001.SAMN02745857_04174"/>
<keyword evidence="4" id="KW-1185">Reference proteome</keyword>
<evidence type="ECO:0000259" key="2">
    <source>
        <dbReference type="Pfam" id="PF03807"/>
    </source>
</evidence>
<organism evidence="3 4">
    <name type="scientific">Andreprevotia lacus DSM 23236</name>
    <dbReference type="NCBI Taxonomy" id="1121001"/>
    <lineage>
        <taxon>Bacteria</taxon>
        <taxon>Pseudomonadati</taxon>
        <taxon>Pseudomonadota</taxon>
        <taxon>Betaproteobacteria</taxon>
        <taxon>Neisseriales</taxon>
        <taxon>Chitinibacteraceae</taxon>
        <taxon>Andreprevotia</taxon>
    </lineage>
</organism>
<dbReference type="AlphaFoldDB" id="A0A1W1Y0Z2"/>
<dbReference type="PANTHER" id="PTHR14239:SF10">
    <property type="entry name" value="REDUCTASE"/>
    <property type="match status" value="1"/>
</dbReference>
<dbReference type="PANTHER" id="PTHR14239">
    <property type="entry name" value="DUDULIN-RELATED"/>
    <property type="match status" value="1"/>
</dbReference>
<accession>A0A1W1Y0Z2</accession>
<dbReference type="InterPro" id="IPR051267">
    <property type="entry name" value="STEAP_metalloreductase"/>
</dbReference>
<evidence type="ECO:0000256" key="1">
    <source>
        <dbReference type="ARBA" id="ARBA00023002"/>
    </source>
</evidence>
<dbReference type="InterPro" id="IPR028939">
    <property type="entry name" value="P5C_Rdtase_cat_N"/>
</dbReference>